<feature type="domain" description="HTH tetR-type" evidence="3">
    <location>
        <begin position="18"/>
        <end position="78"/>
    </location>
</feature>
<reference evidence="4 5" key="1">
    <citation type="journal article" date="2015" name="Genome Announc.">
        <title>Expanding the biotechnology potential of lactobacilli through comparative genomics of 213 strains and associated genera.</title>
        <authorList>
            <person name="Sun Z."/>
            <person name="Harris H.M."/>
            <person name="McCann A."/>
            <person name="Guo C."/>
            <person name="Argimon S."/>
            <person name="Zhang W."/>
            <person name="Yang X."/>
            <person name="Jeffery I.B."/>
            <person name="Cooney J.C."/>
            <person name="Kagawa T.F."/>
            <person name="Liu W."/>
            <person name="Song Y."/>
            <person name="Salvetti E."/>
            <person name="Wrobel A."/>
            <person name="Rasinkangas P."/>
            <person name="Parkhill J."/>
            <person name="Rea M.C."/>
            <person name="O'Sullivan O."/>
            <person name="Ritari J."/>
            <person name="Douillard F.P."/>
            <person name="Paul Ross R."/>
            <person name="Yang R."/>
            <person name="Briner A.E."/>
            <person name="Felis G.E."/>
            <person name="de Vos W.M."/>
            <person name="Barrangou R."/>
            <person name="Klaenhammer T.R."/>
            <person name="Caufield P.W."/>
            <person name="Cui Y."/>
            <person name="Zhang H."/>
            <person name="O'Toole P.W."/>
        </authorList>
    </citation>
    <scope>NUCLEOTIDE SEQUENCE [LARGE SCALE GENOMIC DNA]</scope>
    <source>
        <strain evidence="4 5">DSM 4864</strain>
    </source>
</reference>
<dbReference type="EMBL" id="AZGE01000001">
    <property type="protein sequence ID" value="KRM16934.1"/>
    <property type="molecule type" value="Genomic_DNA"/>
</dbReference>
<proteinExistence type="predicted"/>
<comment type="caution">
    <text evidence="4">The sequence shown here is derived from an EMBL/GenBank/DDBJ whole genome shotgun (WGS) entry which is preliminary data.</text>
</comment>
<dbReference type="InterPro" id="IPR001647">
    <property type="entry name" value="HTH_TetR"/>
</dbReference>
<evidence type="ECO:0000256" key="2">
    <source>
        <dbReference type="PROSITE-ProRule" id="PRU00335"/>
    </source>
</evidence>
<feature type="DNA-binding region" description="H-T-H motif" evidence="2">
    <location>
        <begin position="41"/>
        <end position="60"/>
    </location>
</feature>
<dbReference type="InterPro" id="IPR009057">
    <property type="entry name" value="Homeodomain-like_sf"/>
</dbReference>
<dbReference type="PATRIC" id="fig|1423779.3.peg.94"/>
<evidence type="ECO:0000313" key="5">
    <source>
        <dbReference type="Proteomes" id="UP000050973"/>
    </source>
</evidence>
<keyword evidence="1 2" id="KW-0238">DNA-binding</keyword>
<dbReference type="GO" id="GO:0006355">
    <property type="term" value="P:regulation of DNA-templated transcription"/>
    <property type="evidence" value="ECO:0007669"/>
    <property type="project" value="UniProtKB-ARBA"/>
</dbReference>
<name>A0A0R1WPB6_9LACO</name>
<dbReference type="PANTHER" id="PTHR30055:SF222">
    <property type="entry name" value="REGULATORY PROTEIN"/>
    <property type="match status" value="1"/>
</dbReference>
<dbReference type="PROSITE" id="PS50977">
    <property type="entry name" value="HTH_TETR_2"/>
    <property type="match status" value="1"/>
</dbReference>
<accession>A0A0R1WPB6</accession>
<dbReference type="PROSITE" id="PS01081">
    <property type="entry name" value="HTH_TETR_1"/>
    <property type="match status" value="1"/>
</dbReference>
<dbReference type="Gene3D" id="1.10.357.10">
    <property type="entry name" value="Tetracycline Repressor, domain 2"/>
    <property type="match status" value="1"/>
</dbReference>
<sequence length="205" mass="23207">MSQVLNNYAAQLDQAKMPAGKKKVLQTALNLFANYGFHATTTAKIAKQAGISEGTIYKYFKSKDDLLGKLLEPILFEIKDNFFATIDDSQSLEELVTFIVADRLEFIEVNFAFIRLIIQEVLTNRLAPQYYGAFFNGDNGMFDRVRELQSHYPEINQQLTPSQLLRAFVGPILTYVVQGKIFQIPGTPTDRQVIVKQIIASLTFK</sequence>
<dbReference type="Proteomes" id="UP000050973">
    <property type="component" value="Unassembled WGS sequence"/>
</dbReference>
<dbReference type="InterPro" id="IPR023772">
    <property type="entry name" value="DNA-bd_HTH_TetR-type_CS"/>
</dbReference>
<dbReference type="GO" id="GO:0003677">
    <property type="term" value="F:DNA binding"/>
    <property type="evidence" value="ECO:0007669"/>
    <property type="project" value="UniProtKB-UniRule"/>
</dbReference>
<evidence type="ECO:0000256" key="1">
    <source>
        <dbReference type="ARBA" id="ARBA00023125"/>
    </source>
</evidence>
<organism evidence="4 5">
    <name type="scientific">Limosilactobacillus oris DSM 4864</name>
    <dbReference type="NCBI Taxonomy" id="1423779"/>
    <lineage>
        <taxon>Bacteria</taxon>
        <taxon>Bacillati</taxon>
        <taxon>Bacillota</taxon>
        <taxon>Bacilli</taxon>
        <taxon>Lactobacillales</taxon>
        <taxon>Lactobacillaceae</taxon>
        <taxon>Limosilactobacillus</taxon>
    </lineage>
</organism>
<dbReference type="SUPFAM" id="SSF46689">
    <property type="entry name" value="Homeodomain-like"/>
    <property type="match status" value="1"/>
</dbReference>
<evidence type="ECO:0000259" key="3">
    <source>
        <dbReference type="PROSITE" id="PS50977"/>
    </source>
</evidence>
<dbReference type="Pfam" id="PF00440">
    <property type="entry name" value="TetR_N"/>
    <property type="match status" value="1"/>
</dbReference>
<dbReference type="InterPro" id="IPR050109">
    <property type="entry name" value="HTH-type_TetR-like_transc_reg"/>
</dbReference>
<dbReference type="RefSeq" id="WP_056983731.1">
    <property type="nucleotide sequence ID" value="NZ_AZGE01000001.1"/>
</dbReference>
<dbReference type="PRINTS" id="PR00455">
    <property type="entry name" value="HTHTETR"/>
</dbReference>
<gene>
    <name evidence="4" type="ORF">FC49_GL000092</name>
</gene>
<protein>
    <submittedName>
        <fullName evidence="4">Transcriptional regulator, TetR family</fullName>
    </submittedName>
</protein>
<evidence type="ECO:0000313" key="4">
    <source>
        <dbReference type="EMBL" id="KRM16934.1"/>
    </source>
</evidence>
<dbReference type="PANTHER" id="PTHR30055">
    <property type="entry name" value="HTH-TYPE TRANSCRIPTIONAL REGULATOR RUTR"/>
    <property type="match status" value="1"/>
</dbReference>
<dbReference type="AlphaFoldDB" id="A0A0R1WPB6"/>